<dbReference type="CDD" id="cd03674">
    <property type="entry name" value="NUDIX_Hydrolase"/>
    <property type="match status" value="1"/>
</dbReference>
<evidence type="ECO:0000313" key="2">
    <source>
        <dbReference type="EMBL" id="XBH21496.1"/>
    </source>
</evidence>
<sequence length="199" mass="22058">MTSLSIKSEQISNEFAQDLHRTLTTWQPINPQQGALKQEYAEFVQSHGGAAIDRHAGPEHVTASSFVFTPDLGQVLLCFHRKGQFWVQLGGHIDPEDTTAAVAATREATEESGLTGLELLSEEPIDLNRHGLANAFGACKVHWDLGYGFLANREDNIVVSPESEDVAWWPVDQLPKQTPHDFPERLALAVAELKHRLTK</sequence>
<dbReference type="Pfam" id="PF00293">
    <property type="entry name" value="NUDIX"/>
    <property type="match status" value="1"/>
</dbReference>
<dbReference type="Gene3D" id="3.90.79.10">
    <property type="entry name" value="Nucleoside Triphosphate Pyrophosphohydrolase"/>
    <property type="match status" value="1"/>
</dbReference>
<dbReference type="PROSITE" id="PS51462">
    <property type="entry name" value="NUDIX"/>
    <property type="match status" value="1"/>
</dbReference>
<name>A0AAU7DXQ0_9MICO</name>
<evidence type="ECO:0000259" key="1">
    <source>
        <dbReference type="PROSITE" id="PS51462"/>
    </source>
</evidence>
<dbReference type="InterPro" id="IPR000086">
    <property type="entry name" value="NUDIX_hydrolase_dom"/>
</dbReference>
<reference evidence="2" key="1">
    <citation type="submission" date="2024-02" db="EMBL/GenBank/DDBJ databases">
        <title>Tomenella chthoni gen. nov. sp. nov., a member of the family Jonesiaceae isolated from bat guano.</title>
        <authorList>
            <person name="Miller S.L."/>
            <person name="King J."/>
            <person name="Sankaranarayanan K."/>
            <person name="Lawson P.A."/>
        </authorList>
    </citation>
    <scope>NUCLEOTIDE SEQUENCE</scope>
    <source>
        <strain evidence="2">BS-20</strain>
    </source>
</reference>
<dbReference type="EMBL" id="CP146203">
    <property type="protein sequence ID" value="XBH21496.1"/>
    <property type="molecule type" value="Genomic_DNA"/>
</dbReference>
<gene>
    <name evidence="2" type="ORF">V5R04_15000</name>
</gene>
<organism evidence="2">
    <name type="scientific">Jonesiaceae bacterium BS-20</name>
    <dbReference type="NCBI Taxonomy" id="3120821"/>
    <lineage>
        <taxon>Bacteria</taxon>
        <taxon>Bacillati</taxon>
        <taxon>Actinomycetota</taxon>
        <taxon>Actinomycetes</taxon>
        <taxon>Micrococcales</taxon>
        <taxon>Jonesiaceae</taxon>
    </lineage>
</organism>
<accession>A0AAU7DXQ0</accession>
<dbReference type="AlphaFoldDB" id="A0AAU7DXQ0"/>
<protein>
    <submittedName>
        <fullName evidence="2">NUDIX domain-containing protein</fullName>
    </submittedName>
</protein>
<dbReference type="InterPro" id="IPR015797">
    <property type="entry name" value="NUDIX_hydrolase-like_dom_sf"/>
</dbReference>
<dbReference type="SUPFAM" id="SSF55811">
    <property type="entry name" value="Nudix"/>
    <property type="match status" value="1"/>
</dbReference>
<feature type="domain" description="Nudix hydrolase" evidence="1">
    <location>
        <begin position="58"/>
        <end position="192"/>
    </location>
</feature>
<proteinExistence type="predicted"/>